<feature type="transmembrane region" description="Helical" evidence="6">
    <location>
        <begin position="199"/>
        <end position="219"/>
    </location>
</feature>
<dbReference type="InterPro" id="IPR004841">
    <property type="entry name" value="AA-permease/SLC12A_dom"/>
</dbReference>
<feature type="transmembrane region" description="Helical" evidence="6">
    <location>
        <begin position="12"/>
        <end position="38"/>
    </location>
</feature>
<feature type="transmembrane region" description="Helical" evidence="6">
    <location>
        <begin position="50"/>
        <end position="73"/>
    </location>
</feature>
<proteinExistence type="predicted"/>
<dbReference type="eggNOG" id="COG0833">
    <property type="taxonomic scope" value="Bacteria"/>
</dbReference>
<protein>
    <submittedName>
        <fullName evidence="8">Amino acid transporter</fullName>
    </submittedName>
</protein>
<dbReference type="PANTHER" id="PTHR43495">
    <property type="entry name" value="GABA PERMEASE"/>
    <property type="match status" value="1"/>
</dbReference>
<dbReference type="PANTHER" id="PTHR43495:SF5">
    <property type="entry name" value="GAMMA-AMINOBUTYRIC ACID PERMEASE"/>
    <property type="match status" value="1"/>
</dbReference>
<keyword evidence="4 6" id="KW-1133">Transmembrane helix</keyword>
<evidence type="ECO:0000313" key="9">
    <source>
        <dbReference type="Proteomes" id="UP000029672"/>
    </source>
</evidence>
<sequence>MMSNENKLKRDILARHIVMISLGGTISASFFLGVGSILNSVGAFGTVLGFFLGGIIMMLVMISLAEMSIAMPISGSFQTYATKFISPYSGFLTGWLYLLNWLTAAAGGLVAAGIICHNFYPEISVWQFCLAIIVIVSLLNLCAVRVFAEIEFWLSAIKIITIIVFIIIGIGIITGVLHSNKPISGLVNFYADGLFPNGFKAFLFGLVIIVCTFQGAELVGIAAGETKDPEKNIRKAVKSVAIRILLFFVFSSFIIAYIIPYKDSGVANTPFITVLQLVNIKYVDTIMQLVILTASLSAVNSCFYTCARLMWSMASDNQAPKIFAKVSKKQVPIYGVLFVAILSCLCLITKFVGAEKLFILVVSSSGMVGCMIWIIISLCHVYFRKSLSSEQIANLKFKAWAFPVIPYLSILFNSCVILGMLWDPDQRMVVYSGVILIIIFSILYKIYYLKKNIVK</sequence>
<keyword evidence="3 6" id="KW-0812">Transmembrane</keyword>
<keyword evidence="5 6" id="KW-0472">Membrane</keyword>
<evidence type="ECO:0000259" key="7">
    <source>
        <dbReference type="Pfam" id="PF00324"/>
    </source>
</evidence>
<evidence type="ECO:0000256" key="2">
    <source>
        <dbReference type="ARBA" id="ARBA00022448"/>
    </source>
</evidence>
<feature type="transmembrane region" description="Helical" evidence="6">
    <location>
        <begin position="331"/>
        <end position="352"/>
    </location>
</feature>
<dbReference type="Gene3D" id="1.20.1740.10">
    <property type="entry name" value="Amino acid/polyamine transporter I"/>
    <property type="match status" value="1"/>
</dbReference>
<dbReference type="AlphaFoldDB" id="A0A097EMD0"/>
<feature type="transmembrane region" description="Helical" evidence="6">
    <location>
        <begin position="159"/>
        <end position="179"/>
    </location>
</feature>
<dbReference type="OrthoDB" id="5297508at2"/>
<organism evidence="8 9">
    <name type="scientific">Candidatus Francisella endociliophora</name>
    <dbReference type="NCBI Taxonomy" id="653937"/>
    <lineage>
        <taxon>Bacteria</taxon>
        <taxon>Pseudomonadati</taxon>
        <taxon>Pseudomonadota</taxon>
        <taxon>Gammaproteobacteria</taxon>
        <taxon>Thiotrichales</taxon>
        <taxon>Francisellaceae</taxon>
        <taxon>Francisella</taxon>
    </lineage>
</organism>
<feature type="transmembrane region" description="Helical" evidence="6">
    <location>
        <begin position="240"/>
        <end position="259"/>
    </location>
</feature>
<feature type="transmembrane region" description="Helical" evidence="6">
    <location>
        <begin position="428"/>
        <end position="447"/>
    </location>
</feature>
<evidence type="ECO:0000256" key="3">
    <source>
        <dbReference type="ARBA" id="ARBA00022692"/>
    </source>
</evidence>
<feature type="domain" description="Amino acid permease/ SLC12A" evidence="7">
    <location>
        <begin position="16"/>
        <end position="448"/>
    </location>
</feature>
<dbReference type="Proteomes" id="UP000029672">
    <property type="component" value="Chromosome"/>
</dbReference>
<evidence type="ECO:0000313" key="8">
    <source>
        <dbReference type="EMBL" id="AIT08703.1"/>
    </source>
</evidence>
<dbReference type="KEGG" id="frf:LO80_01085"/>
<feature type="transmembrane region" description="Helical" evidence="6">
    <location>
        <begin position="404"/>
        <end position="422"/>
    </location>
</feature>
<reference evidence="8 9" key="1">
    <citation type="submission" date="2014-10" db="EMBL/GenBank/DDBJ databases">
        <title>Whole genome sequence of Francisella endociliophora strain FSC1006, isolated from a laboratory culture of the marine ciliate Euplotes raikovi.</title>
        <authorList>
            <person name="Granberg M."/>
            <person name="Backman S."/>
            <person name="Lundmark E."/>
            <person name="Nilsson E."/>
            <person name="Karlsson E."/>
            <person name="Thelaus J."/>
            <person name="Ohrman C."/>
            <person name="Larkeryd A."/>
            <person name="Stenberg P."/>
        </authorList>
    </citation>
    <scope>NUCLEOTIDE SEQUENCE [LARGE SCALE GENOMIC DNA]</scope>
    <source>
        <strain evidence="8 9">FSC1006</strain>
    </source>
</reference>
<evidence type="ECO:0000256" key="4">
    <source>
        <dbReference type="ARBA" id="ARBA00022989"/>
    </source>
</evidence>
<dbReference type="STRING" id="1547445.LO80_01085"/>
<feature type="transmembrane region" description="Helical" evidence="6">
    <location>
        <begin position="94"/>
        <end position="120"/>
    </location>
</feature>
<feature type="transmembrane region" description="Helical" evidence="6">
    <location>
        <begin position="286"/>
        <end position="311"/>
    </location>
</feature>
<feature type="transmembrane region" description="Helical" evidence="6">
    <location>
        <begin position="126"/>
        <end position="147"/>
    </location>
</feature>
<dbReference type="FunFam" id="1.20.1740.10:FF:000001">
    <property type="entry name" value="Amino acid permease"/>
    <property type="match status" value="1"/>
</dbReference>
<name>A0A097EMD0_9GAMM</name>
<evidence type="ECO:0000256" key="5">
    <source>
        <dbReference type="ARBA" id="ARBA00023136"/>
    </source>
</evidence>
<accession>A0A097EMD0</accession>
<keyword evidence="9" id="KW-1185">Reference proteome</keyword>
<dbReference type="EMBL" id="CP009574">
    <property type="protein sequence ID" value="AIT08703.1"/>
    <property type="molecule type" value="Genomic_DNA"/>
</dbReference>
<dbReference type="PIRSF" id="PIRSF006060">
    <property type="entry name" value="AA_transporter"/>
    <property type="match status" value="1"/>
</dbReference>
<dbReference type="Pfam" id="PF00324">
    <property type="entry name" value="AA_permease"/>
    <property type="match status" value="1"/>
</dbReference>
<keyword evidence="2" id="KW-0813">Transport</keyword>
<comment type="subcellular location">
    <subcellularLocation>
        <location evidence="1">Membrane</location>
        <topology evidence="1">Multi-pass membrane protein</topology>
    </subcellularLocation>
</comment>
<gene>
    <name evidence="8" type="ORF">LO80_01085</name>
</gene>
<feature type="transmembrane region" description="Helical" evidence="6">
    <location>
        <begin position="358"/>
        <end position="383"/>
    </location>
</feature>
<dbReference type="HOGENOM" id="CLU_007946_9_2_6"/>
<dbReference type="GO" id="GO:0055085">
    <property type="term" value="P:transmembrane transport"/>
    <property type="evidence" value="ECO:0007669"/>
    <property type="project" value="InterPro"/>
</dbReference>
<evidence type="ECO:0000256" key="1">
    <source>
        <dbReference type="ARBA" id="ARBA00004141"/>
    </source>
</evidence>
<dbReference type="GO" id="GO:0016020">
    <property type="term" value="C:membrane"/>
    <property type="evidence" value="ECO:0007669"/>
    <property type="project" value="UniProtKB-SubCell"/>
</dbReference>
<evidence type="ECO:0000256" key="6">
    <source>
        <dbReference type="SAM" id="Phobius"/>
    </source>
</evidence>